<keyword evidence="1" id="KW-0472">Membrane</keyword>
<evidence type="ECO:0000313" key="2">
    <source>
        <dbReference type="EMBL" id="OCL10221.1"/>
    </source>
</evidence>
<dbReference type="EMBL" id="KV749289">
    <property type="protein sequence ID" value="OCL10221.1"/>
    <property type="molecule type" value="Genomic_DNA"/>
</dbReference>
<evidence type="ECO:0000256" key="1">
    <source>
        <dbReference type="SAM" id="Phobius"/>
    </source>
</evidence>
<gene>
    <name evidence="2" type="ORF">AOQ84DRAFT_3662</name>
</gene>
<name>A0A8E2F4D1_9PEZI</name>
<organism evidence="2 3">
    <name type="scientific">Glonium stellatum</name>
    <dbReference type="NCBI Taxonomy" id="574774"/>
    <lineage>
        <taxon>Eukaryota</taxon>
        <taxon>Fungi</taxon>
        <taxon>Dikarya</taxon>
        <taxon>Ascomycota</taxon>
        <taxon>Pezizomycotina</taxon>
        <taxon>Dothideomycetes</taxon>
        <taxon>Pleosporomycetidae</taxon>
        <taxon>Gloniales</taxon>
        <taxon>Gloniaceae</taxon>
        <taxon>Glonium</taxon>
    </lineage>
</organism>
<feature type="transmembrane region" description="Helical" evidence="1">
    <location>
        <begin position="34"/>
        <end position="53"/>
    </location>
</feature>
<keyword evidence="3" id="KW-1185">Reference proteome</keyword>
<proteinExistence type="predicted"/>
<dbReference type="Proteomes" id="UP000250140">
    <property type="component" value="Unassembled WGS sequence"/>
</dbReference>
<reference evidence="2 3" key="1">
    <citation type="journal article" date="2016" name="Nat. Commun.">
        <title>Ectomycorrhizal ecology is imprinted in the genome of the dominant symbiotic fungus Cenococcum geophilum.</title>
        <authorList>
            <consortium name="DOE Joint Genome Institute"/>
            <person name="Peter M."/>
            <person name="Kohler A."/>
            <person name="Ohm R.A."/>
            <person name="Kuo A."/>
            <person name="Krutzmann J."/>
            <person name="Morin E."/>
            <person name="Arend M."/>
            <person name="Barry K.W."/>
            <person name="Binder M."/>
            <person name="Choi C."/>
            <person name="Clum A."/>
            <person name="Copeland A."/>
            <person name="Grisel N."/>
            <person name="Haridas S."/>
            <person name="Kipfer T."/>
            <person name="LaButti K."/>
            <person name="Lindquist E."/>
            <person name="Lipzen A."/>
            <person name="Maire R."/>
            <person name="Meier B."/>
            <person name="Mihaltcheva S."/>
            <person name="Molinier V."/>
            <person name="Murat C."/>
            <person name="Poggeler S."/>
            <person name="Quandt C.A."/>
            <person name="Sperisen C."/>
            <person name="Tritt A."/>
            <person name="Tisserant E."/>
            <person name="Crous P.W."/>
            <person name="Henrissat B."/>
            <person name="Nehls U."/>
            <person name="Egli S."/>
            <person name="Spatafora J.W."/>
            <person name="Grigoriev I.V."/>
            <person name="Martin F.M."/>
        </authorList>
    </citation>
    <scope>NUCLEOTIDE SEQUENCE [LARGE SCALE GENOMIC DNA]</scope>
    <source>
        <strain evidence="2 3">CBS 207.34</strain>
    </source>
</reference>
<keyword evidence="1" id="KW-0812">Transmembrane</keyword>
<keyword evidence="1" id="KW-1133">Transmembrane helix</keyword>
<evidence type="ECO:0000313" key="3">
    <source>
        <dbReference type="Proteomes" id="UP000250140"/>
    </source>
</evidence>
<accession>A0A8E2F4D1</accession>
<protein>
    <submittedName>
        <fullName evidence="2">Uncharacterized protein</fullName>
    </submittedName>
</protein>
<dbReference type="AlphaFoldDB" id="A0A8E2F4D1"/>
<sequence length="118" mass="12699">MAANDGPVFPPIASLPSCRVAFLFLPATPSPSPLAAQHIIFLFYFTPLMINFFSLSPPHRPTRIAPWHRMQTATSSHAACMSAIWGGPGSRKYRPGRAAHAQPTAASALSGFLNLHFG</sequence>